<organism evidence="2 3">
    <name type="scientific">Conyzicola nivalis</name>
    <dbReference type="NCBI Taxonomy" id="1477021"/>
    <lineage>
        <taxon>Bacteria</taxon>
        <taxon>Bacillati</taxon>
        <taxon>Actinomycetota</taxon>
        <taxon>Actinomycetes</taxon>
        <taxon>Micrococcales</taxon>
        <taxon>Microbacteriaceae</taxon>
        <taxon>Conyzicola</taxon>
    </lineage>
</organism>
<sequence length="93" mass="10410">MSSLNETDSQSRRRDPTGVEMETAPEPTHELDWRYVPAVQNVVLIGRDDEGTAVAMIELCPQFGFRLTDCRTGAIQRFVSLDEAKRAADGRRA</sequence>
<accession>A0ABV2QJH1</accession>
<name>A0ABV2QJH1_9MICO</name>
<dbReference type="EMBL" id="JBEPSJ010000001">
    <property type="protein sequence ID" value="MET4581155.1"/>
    <property type="molecule type" value="Genomic_DNA"/>
</dbReference>
<feature type="region of interest" description="Disordered" evidence="1">
    <location>
        <begin position="1"/>
        <end position="29"/>
    </location>
</feature>
<gene>
    <name evidence="2" type="ORF">ABIE21_000645</name>
</gene>
<evidence type="ECO:0000313" key="2">
    <source>
        <dbReference type="EMBL" id="MET4581155.1"/>
    </source>
</evidence>
<keyword evidence="3" id="KW-1185">Reference proteome</keyword>
<evidence type="ECO:0008006" key="4">
    <source>
        <dbReference type="Google" id="ProtNLM"/>
    </source>
</evidence>
<reference evidence="2 3" key="1">
    <citation type="submission" date="2024-06" db="EMBL/GenBank/DDBJ databases">
        <title>Sorghum-associated microbial communities from plants grown in Nebraska, USA.</title>
        <authorList>
            <person name="Schachtman D."/>
        </authorList>
    </citation>
    <scope>NUCLEOTIDE SEQUENCE [LARGE SCALE GENOMIC DNA]</scope>
    <source>
        <strain evidence="2 3">2857</strain>
    </source>
</reference>
<comment type="caution">
    <text evidence="2">The sequence shown here is derived from an EMBL/GenBank/DDBJ whole genome shotgun (WGS) entry which is preliminary data.</text>
</comment>
<dbReference type="Proteomes" id="UP001549257">
    <property type="component" value="Unassembled WGS sequence"/>
</dbReference>
<evidence type="ECO:0000313" key="3">
    <source>
        <dbReference type="Proteomes" id="UP001549257"/>
    </source>
</evidence>
<proteinExistence type="predicted"/>
<evidence type="ECO:0000256" key="1">
    <source>
        <dbReference type="SAM" id="MobiDB-lite"/>
    </source>
</evidence>
<dbReference type="RefSeq" id="WP_354023343.1">
    <property type="nucleotide sequence ID" value="NZ_JBEPSJ010000001.1"/>
</dbReference>
<protein>
    <recommendedName>
        <fullName evidence="4">Ferredoxin</fullName>
    </recommendedName>
</protein>